<dbReference type="EMBL" id="SADV01000006">
    <property type="protein sequence ID" value="TQR34288.1"/>
    <property type="molecule type" value="Genomic_DNA"/>
</dbReference>
<feature type="transmembrane region" description="Helical" evidence="1">
    <location>
        <begin position="176"/>
        <end position="194"/>
    </location>
</feature>
<keyword evidence="1" id="KW-0472">Membrane</keyword>
<feature type="transmembrane region" description="Helical" evidence="1">
    <location>
        <begin position="59"/>
        <end position="80"/>
    </location>
</feature>
<feature type="transmembrane region" description="Helical" evidence="1">
    <location>
        <begin position="32"/>
        <end position="52"/>
    </location>
</feature>
<accession>A0A544ULC4</accession>
<dbReference type="RefSeq" id="WP_142508636.1">
    <property type="nucleotide sequence ID" value="NZ_SADV01000006.1"/>
</dbReference>
<dbReference type="PIRSF" id="PIRSF020606">
    <property type="entry name" value="UCP020606"/>
    <property type="match status" value="1"/>
</dbReference>
<keyword evidence="1" id="KW-1133">Transmembrane helix</keyword>
<dbReference type="Pfam" id="PF09997">
    <property type="entry name" value="DUF2238"/>
    <property type="match status" value="1"/>
</dbReference>
<reference evidence="2 3" key="1">
    <citation type="submission" date="2018-03" db="EMBL/GenBank/DDBJ databases">
        <title>Aerobic endospore-forming bacteria genome sequencing and assembly.</title>
        <authorList>
            <person name="Cavalcante D.A."/>
            <person name="Driks A."/>
            <person name="Putonti C."/>
            <person name="De-Souza M.T."/>
        </authorList>
    </citation>
    <scope>NUCLEOTIDE SEQUENCE [LARGE SCALE GENOMIC DNA]</scope>
    <source>
        <strain evidence="2 3">SDF0037</strain>
    </source>
</reference>
<protein>
    <submittedName>
        <fullName evidence="2">DUF2238 domain-containing protein</fullName>
    </submittedName>
</protein>
<evidence type="ECO:0000256" key="1">
    <source>
        <dbReference type="SAM" id="Phobius"/>
    </source>
</evidence>
<dbReference type="InterPro" id="IPR014509">
    <property type="entry name" value="YjdF-like"/>
</dbReference>
<evidence type="ECO:0000313" key="3">
    <source>
        <dbReference type="Proteomes" id="UP000317944"/>
    </source>
</evidence>
<proteinExistence type="predicted"/>
<evidence type="ECO:0000313" key="2">
    <source>
        <dbReference type="EMBL" id="TQR34288.1"/>
    </source>
</evidence>
<feature type="transmembrane region" description="Helical" evidence="1">
    <location>
        <begin position="100"/>
        <end position="119"/>
    </location>
</feature>
<feature type="transmembrane region" description="Helical" evidence="1">
    <location>
        <begin position="9"/>
        <end position="26"/>
    </location>
</feature>
<dbReference type="OrthoDB" id="9786473at2"/>
<dbReference type="Proteomes" id="UP000317944">
    <property type="component" value="Unassembled WGS sequence"/>
</dbReference>
<dbReference type="InterPro" id="IPR058534">
    <property type="entry name" value="YjdF"/>
</dbReference>
<dbReference type="AlphaFoldDB" id="A0A544ULC4"/>
<feature type="transmembrane region" description="Helical" evidence="1">
    <location>
        <begin position="128"/>
        <end position="149"/>
    </location>
</feature>
<organism evidence="2 3">
    <name type="scientific">Lysinibacillus sphaericus</name>
    <name type="common">Bacillus sphaericus</name>
    <dbReference type="NCBI Taxonomy" id="1421"/>
    <lineage>
        <taxon>Bacteria</taxon>
        <taxon>Bacillati</taxon>
        <taxon>Bacillota</taxon>
        <taxon>Bacilli</taxon>
        <taxon>Bacillales</taxon>
        <taxon>Bacillaceae</taxon>
        <taxon>Lysinibacillus</taxon>
    </lineage>
</organism>
<name>A0A544ULC4_LYSSH</name>
<comment type="caution">
    <text evidence="2">The sequence shown here is derived from an EMBL/GenBank/DDBJ whole genome shotgun (WGS) entry which is preliminary data.</text>
</comment>
<gene>
    <name evidence="2" type="ORF">C7Y47_09950</name>
</gene>
<keyword evidence="1" id="KW-0812">Transmembrane</keyword>
<sequence>MEKDKHRKTHVILLLIVLIIFVWSVIKPSSYLDWVAEVSPAVVAIIIVIAIYSKFRFTTFSYFIIALLSILTFIGGHYTYSEVPLFNWIKEEFHLKRNDYDRFGHFLKGLMAIVIREILIRKTPLVKGAWLTGITISIMLAIAALYEIIEWLSTRISKGSKGAKDFLGMQGDRWDAQWDMFSAFLGTILTLLLFTKLHDRLLKKLKNRFLQK</sequence>